<protein>
    <submittedName>
        <fullName evidence="1">Uncharacterized protein</fullName>
    </submittedName>
</protein>
<reference evidence="1 2" key="1">
    <citation type="submission" date="2022-02" db="EMBL/GenBank/DDBJ databases">
        <authorList>
            <person name="Zhuang L."/>
        </authorList>
    </citation>
    <scope>NUCLEOTIDE SEQUENCE [LARGE SCALE GENOMIC DNA]</scope>
    <source>
        <strain evidence="1 2">C32</strain>
    </source>
</reference>
<organism evidence="1 2">
    <name type="scientific">Shewanella electrica</name>
    <dbReference type="NCBI Taxonomy" id="515560"/>
    <lineage>
        <taxon>Bacteria</taxon>
        <taxon>Pseudomonadati</taxon>
        <taxon>Pseudomonadota</taxon>
        <taxon>Gammaproteobacteria</taxon>
        <taxon>Alteromonadales</taxon>
        <taxon>Shewanellaceae</taxon>
        <taxon>Shewanella</taxon>
    </lineage>
</organism>
<name>A0ABT2FTH6_9GAMM</name>
<dbReference type="InterPro" id="IPR032417">
    <property type="entry name" value="GrlR"/>
</dbReference>
<reference evidence="2" key="2">
    <citation type="submission" date="2023-07" db="EMBL/GenBank/DDBJ databases">
        <title>Shewanella mangrovi sp. nov., an acetaldehyde- degrading bacterium isolated from mangrove sediment.</title>
        <authorList>
            <person name="Liu Y."/>
        </authorList>
    </citation>
    <scope>NUCLEOTIDE SEQUENCE [LARGE SCALE GENOMIC DNA]</scope>
    <source>
        <strain evidence="2">C32</strain>
    </source>
</reference>
<dbReference type="RefSeq" id="WP_238898347.1">
    <property type="nucleotide sequence ID" value="NZ_JAKOGG010000022.1"/>
</dbReference>
<sequence length="112" mass="12274">MQDGIYHLRVFSNFNDYGEGIAVVRDNFINGGNGGFIFTGTKQEQDDDQFSCTLDIKQWNHEVISVLGPMTHFTLCLTGTNTADNGFIANGYMAGQDDAEVAVQAKYLSPIA</sequence>
<accession>A0ABT2FTH6</accession>
<dbReference type="Gene3D" id="2.40.128.380">
    <property type="entry name" value="T3SS negative regulator GrlR"/>
    <property type="match status" value="1"/>
</dbReference>
<keyword evidence="2" id="KW-1185">Reference proteome</keyword>
<comment type="caution">
    <text evidence="1">The sequence shown here is derived from an EMBL/GenBank/DDBJ whole genome shotgun (WGS) entry which is preliminary data.</text>
</comment>
<dbReference type="Proteomes" id="UP001201549">
    <property type="component" value="Unassembled WGS sequence"/>
</dbReference>
<evidence type="ECO:0000313" key="2">
    <source>
        <dbReference type="Proteomes" id="UP001201549"/>
    </source>
</evidence>
<dbReference type="Pfam" id="PF16518">
    <property type="entry name" value="GrlR"/>
    <property type="match status" value="1"/>
</dbReference>
<dbReference type="EMBL" id="JAKOGG010000022">
    <property type="protein sequence ID" value="MCS4558529.1"/>
    <property type="molecule type" value="Genomic_DNA"/>
</dbReference>
<evidence type="ECO:0000313" key="1">
    <source>
        <dbReference type="EMBL" id="MCS4558529.1"/>
    </source>
</evidence>
<gene>
    <name evidence="1" type="ORF">L9G74_19005</name>
</gene>
<proteinExistence type="predicted"/>
<dbReference type="InterPro" id="IPR043019">
    <property type="entry name" value="GrlR_sf"/>
</dbReference>